<reference evidence="2" key="4">
    <citation type="journal article" date="2015" name="G3 (Bethesda)">
        <title>Genome sequences of three phytopathogenic species of the Magnaporthaceae family of fungi.</title>
        <authorList>
            <person name="Okagaki L.H."/>
            <person name="Nunes C.C."/>
            <person name="Sailsbery J."/>
            <person name="Clay B."/>
            <person name="Brown D."/>
            <person name="John T."/>
            <person name="Oh Y."/>
            <person name="Young N."/>
            <person name="Fitzgerald M."/>
            <person name="Haas B.J."/>
            <person name="Zeng Q."/>
            <person name="Young S."/>
            <person name="Adiconis X."/>
            <person name="Fan L."/>
            <person name="Levin J.Z."/>
            <person name="Mitchell T.K."/>
            <person name="Okubara P.A."/>
            <person name="Farman M.L."/>
            <person name="Kohn L.M."/>
            <person name="Birren B."/>
            <person name="Ma L.-J."/>
            <person name="Dean R.A."/>
        </authorList>
    </citation>
    <scope>NUCLEOTIDE SEQUENCE</scope>
    <source>
        <strain evidence="2">R3-111a-1</strain>
    </source>
</reference>
<dbReference type="RefSeq" id="XP_009221986.1">
    <property type="nucleotide sequence ID" value="XM_009223722.1"/>
</dbReference>
<proteinExistence type="predicted"/>
<name>J3NXA4_GAET3</name>
<dbReference type="EnsemblFungi" id="EJT75986">
    <property type="protein sequence ID" value="EJT75986"/>
    <property type="gene ID" value="GGTG_05911"/>
</dbReference>
<evidence type="ECO:0000313" key="1">
    <source>
        <dbReference type="EMBL" id="EJT75986.1"/>
    </source>
</evidence>
<dbReference type="EMBL" id="GL385397">
    <property type="protein sequence ID" value="EJT75986.1"/>
    <property type="molecule type" value="Genomic_DNA"/>
</dbReference>
<dbReference type="AlphaFoldDB" id="J3NXA4"/>
<reference evidence="1" key="3">
    <citation type="submission" date="2010-09" db="EMBL/GenBank/DDBJ databases">
        <title>Annotation of Gaeumannomyces graminis var. tritici R3-111a-1.</title>
        <authorList>
            <consortium name="The Broad Institute Genome Sequencing Platform"/>
            <person name="Ma L.-J."/>
            <person name="Dead R."/>
            <person name="Young S.K."/>
            <person name="Zeng Q."/>
            <person name="Gargeya S."/>
            <person name="Fitzgerald M."/>
            <person name="Haas B."/>
            <person name="Abouelleil A."/>
            <person name="Alvarado L."/>
            <person name="Arachchi H.M."/>
            <person name="Berlin A."/>
            <person name="Brown A."/>
            <person name="Chapman S.B."/>
            <person name="Chen Z."/>
            <person name="Dunbar C."/>
            <person name="Freedman E."/>
            <person name="Gearin G."/>
            <person name="Gellesch M."/>
            <person name="Goldberg J."/>
            <person name="Griggs A."/>
            <person name="Gujja S."/>
            <person name="Heiman D."/>
            <person name="Howarth C."/>
            <person name="Larson L."/>
            <person name="Lui A."/>
            <person name="MacDonald P.J.P."/>
            <person name="Mehta T."/>
            <person name="Montmayeur A."/>
            <person name="Murphy C."/>
            <person name="Neiman D."/>
            <person name="Pearson M."/>
            <person name="Priest M."/>
            <person name="Roberts A."/>
            <person name="Saif S."/>
            <person name="Shea T."/>
            <person name="Shenoy N."/>
            <person name="Sisk P."/>
            <person name="Stolte C."/>
            <person name="Sykes S."/>
            <person name="Yandava C."/>
            <person name="Wortman J."/>
            <person name="Nusbaum C."/>
            <person name="Birren B."/>
        </authorList>
    </citation>
    <scope>NUCLEOTIDE SEQUENCE</scope>
    <source>
        <strain evidence="1">R3-111a-1</strain>
    </source>
</reference>
<gene>
    <name evidence="2" type="primary">20346369</name>
    <name evidence="1" type="ORF">GGTG_05911</name>
</gene>
<accession>J3NXA4</accession>
<evidence type="ECO:0000313" key="3">
    <source>
        <dbReference type="Proteomes" id="UP000006039"/>
    </source>
</evidence>
<organism evidence="1">
    <name type="scientific">Gaeumannomyces tritici (strain R3-111a-1)</name>
    <name type="common">Wheat and barley take-all root rot fungus</name>
    <name type="synonym">Gaeumannomyces graminis var. tritici</name>
    <dbReference type="NCBI Taxonomy" id="644352"/>
    <lineage>
        <taxon>Eukaryota</taxon>
        <taxon>Fungi</taxon>
        <taxon>Dikarya</taxon>
        <taxon>Ascomycota</taxon>
        <taxon>Pezizomycotina</taxon>
        <taxon>Sordariomycetes</taxon>
        <taxon>Sordariomycetidae</taxon>
        <taxon>Magnaporthales</taxon>
        <taxon>Magnaporthaceae</taxon>
        <taxon>Gaeumannomyces</taxon>
    </lineage>
</organism>
<dbReference type="HOGENOM" id="CLU_1948945_0_0_1"/>
<keyword evidence="3" id="KW-1185">Reference proteome</keyword>
<evidence type="ECO:0000313" key="2">
    <source>
        <dbReference type="EnsemblFungi" id="EJT75986"/>
    </source>
</evidence>
<dbReference type="VEuPathDB" id="FungiDB:GGTG_05911"/>
<reference evidence="1" key="2">
    <citation type="submission" date="2010-07" db="EMBL/GenBank/DDBJ databases">
        <authorList>
            <consortium name="The Broad Institute Genome Sequencing Platform"/>
            <consortium name="Broad Institute Genome Sequencing Center for Infectious Disease"/>
            <person name="Ma L.-J."/>
            <person name="Dead R."/>
            <person name="Young S."/>
            <person name="Zeng Q."/>
            <person name="Koehrsen M."/>
            <person name="Alvarado L."/>
            <person name="Berlin A."/>
            <person name="Chapman S.B."/>
            <person name="Chen Z."/>
            <person name="Freedman E."/>
            <person name="Gellesch M."/>
            <person name="Goldberg J."/>
            <person name="Griggs A."/>
            <person name="Gujja S."/>
            <person name="Heilman E.R."/>
            <person name="Heiman D."/>
            <person name="Hepburn T."/>
            <person name="Howarth C."/>
            <person name="Jen D."/>
            <person name="Larson L."/>
            <person name="Mehta T."/>
            <person name="Neiman D."/>
            <person name="Pearson M."/>
            <person name="Roberts A."/>
            <person name="Saif S."/>
            <person name="Shea T."/>
            <person name="Shenoy N."/>
            <person name="Sisk P."/>
            <person name="Stolte C."/>
            <person name="Sykes S."/>
            <person name="Walk T."/>
            <person name="White J."/>
            <person name="Yandava C."/>
            <person name="Haas B."/>
            <person name="Nusbaum C."/>
            <person name="Birren B."/>
        </authorList>
    </citation>
    <scope>NUCLEOTIDE SEQUENCE</scope>
    <source>
        <strain evidence="1">R3-111a-1</strain>
    </source>
</reference>
<reference evidence="3" key="1">
    <citation type="submission" date="2010-07" db="EMBL/GenBank/DDBJ databases">
        <title>The genome sequence of Gaeumannomyces graminis var. tritici strain R3-111a-1.</title>
        <authorList>
            <consortium name="The Broad Institute Genome Sequencing Platform"/>
            <person name="Ma L.-J."/>
            <person name="Dead R."/>
            <person name="Young S."/>
            <person name="Zeng Q."/>
            <person name="Koehrsen M."/>
            <person name="Alvarado L."/>
            <person name="Berlin A."/>
            <person name="Chapman S.B."/>
            <person name="Chen Z."/>
            <person name="Freedman E."/>
            <person name="Gellesch M."/>
            <person name="Goldberg J."/>
            <person name="Griggs A."/>
            <person name="Gujja S."/>
            <person name="Heilman E.R."/>
            <person name="Heiman D."/>
            <person name="Hepburn T."/>
            <person name="Howarth C."/>
            <person name="Jen D."/>
            <person name="Larson L."/>
            <person name="Mehta T."/>
            <person name="Neiman D."/>
            <person name="Pearson M."/>
            <person name="Roberts A."/>
            <person name="Saif S."/>
            <person name="Shea T."/>
            <person name="Shenoy N."/>
            <person name="Sisk P."/>
            <person name="Stolte C."/>
            <person name="Sykes S."/>
            <person name="Walk T."/>
            <person name="White J."/>
            <person name="Yandava C."/>
            <person name="Haas B."/>
            <person name="Nusbaum C."/>
            <person name="Birren B."/>
        </authorList>
    </citation>
    <scope>NUCLEOTIDE SEQUENCE [LARGE SCALE GENOMIC DNA]</scope>
    <source>
        <strain evidence="3">R3-111a-1</strain>
    </source>
</reference>
<dbReference type="Proteomes" id="UP000006039">
    <property type="component" value="Unassembled WGS sequence"/>
</dbReference>
<protein>
    <submittedName>
        <fullName evidence="1 2">Uncharacterized protein</fullName>
    </submittedName>
</protein>
<dbReference type="GeneID" id="20346369"/>
<sequence length="129" mass="14197">MYNIQIFVSGIYTPLDFLPQSKIFHCVPISEVRCRVIGSCKVGDKRELHRGLGAGISTEGVWIRAIGKKYTQPRFRSNGMLSTTGSQKSSLSGQDAWSALSFCNLCDGAYVGLVQTSQDQRPVALPRIE</sequence>
<reference evidence="2" key="5">
    <citation type="submission" date="2018-04" db="UniProtKB">
        <authorList>
            <consortium name="EnsemblFungi"/>
        </authorList>
    </citation>
    <scope>IDENTIFICATION</scope>
    <source>
        <strain evidence="2">R3-111a-1</strain>
    </source>
</reference>